<comment type="caution">
    <text evidence="2">The sequence shown here is derived from an EMBL/GenBank/DDBJ whole genome shotgun (WGS) entry which is preliminary data.</text>
</comment>
<name>A0ABW1V6S7_9BACL</name>
<keyword evidence="1" id="KW-0472">Membrane</keyword>
<accession>A0ABW1V6S7</accession>
<keyword evidence="1" id="KW-0812">Transmembrane</keyword>
<evidence type="ECO:0000256" key="1">
    <source>
        <dbReference type="SAM" id="Phobius"/>
    </source>
</evidence>
<organism evidence="2 3">
    <name type="scientific">Paenibacillus septentrionalis</name>
    <dbReference type="NCBI Taxonomy" id="429342"/>
    <lineage>
        <taxon>Bacteria</taxon>
        <taxon>Bacillati</taxon>
        <taxon>Bacillota</taxon>
        <taxon>Bacilli</taxon>
        <taxon>Bacillales</taxon>
        <taxon>Paenibacillaceae</taxon>
        <taxon>Paenibacillus</taxon>
    </lineage>
</organism>
<feature type="transmembrane region" description="Helical" evidence="1">
    <location>
        <begin position="7"/>
        <end position="28"/>
    </location>
</feature>
<protein>
    <submittedName>
        <fullName evidence="2">Uncharacterized protein</fullName>
    </submittedName>
</protein>
<keyword evidence="1" id="KW-1133">Transmembrane helix</keyword>
<dbReference type="RefSeq" id="WP_379234320.1">
    <property type="nucleotide sequence ID" value="NZ_JBHSTE010000003.1"/>
</dbReference>
<gene>
    <name evidence="2" type="ORF">ACFP56_11040</name>
</gene>
<evidence type="ECO:0000313" key="3">
    <source>
        <dbReference type="Proteomes" id="UP001596233"/>
    </source>
</evidence>
<dbReference type="Proteomes" id="UP001596233">
    <property type="component" value="Unassembled WGS sequence"/>
</dbReference>
<dbReference type="EMBL" id="JBHSTE010000003">
    <property type="protein sequence ID" value="MFC6333159.1"/>
    <property type="molecule type" value="Genomic_DNA"/>
</dbReference>
<evidence type="ECO:0000313" key="2">
    <source>
        <dbReference type="EMBL" id="MFC6333159.1"/>
    </source>
</evidence>
<reference evidence="3" key="1">
    <citation type="journal article" date="2019" name="Int. J. Syst. Evol. Microbiol.">
        <title>The Global Catalogue of Microorganisms (GCM) 10K type strain sequencing project: providing services to taxonomists for standard genome sequencing and annotation.</title>
        <authorList>
            <consortium name="The Broad Institute Genomics Platform"/>
            <consortium name="The Broad Institute Genome Sequencing Center for Infectious Disease"/>
            <person name="Wu L."/>
            <person name="Ma J."/>
        </authorList>
    </citation>
    <scope>NUCLEOTIDE SEQUENCE [LARGE SCALE GENOMIC DNA]</scope>
    <source>
        <strain evidence="3">PCU 280</strain>
    </source>
</reference>
<proteinExistence type="predicted"/>
<keyword evidence="3" id="KW-1185">Reference proteome</keyword>
<feature type="transmembrane region" description="Helical" evidence="1">
    <location>
        <begin position="40"/>
        <end position="61"/>
    </location>
</feature>
<sequence>MRQLKLIGLLLGVIIINIVVLSPGLLGVSVRSDSVFEKSVALTLLIISGIVVIYASFRFVFTMPQANILLREPEYEEMNFEEALLHYRHHRLFPVEVDLALDQVNRMKVKKSALLDLLRQRFQPNELSYNRFLGVITDVEQFFNRNIQGLLNKLRGSEISSLSAVDQRQQRMFSQRVMQQKHQLHQEYTTYVQGYVSSNEEILIKLDQLLLETTLLSSSDFRELEEMPCMQEIELLIKQTKFYKH</sequence>